<evidence type="ECO:0000313" key="1">
    <source>
        <dbReference type="EMBL" id="MBJ6751577.1"/>
    </source>
</evidence>
<dbReference type="PANTHER" id="PTHR41244:SF1">
    <property type="entry name" value="GLYCOSYLTRANSFERASE"/>
    <property type="match status" value="1"/>
</dbReference>
<sequence length="365" mass="42136">MFSPRLIALYLPQFHPIPENDQWWGKGFTEWTNVAKARPLYLGHQQPCLPSDLGFYDLRVPESREAQAELARAHGIEAFCYWHYWFGGGKRLLERPFNEVVASGSPDFPFCLAWANHTWSGIWHGCPDKVLIQQTYPGQEDITAHFYALLAAFKDPRYLKVDGKNIFCIYKPRDLQQPQLFMDTWRKLAVKEGLEGFYFIGMLDFPWDVPDDGYDAFTTNPPVSMLTNQDVPSLQEEFAAATLRMRFFTKEKTKLPQIYSYESFVQNAFPQKVRGDNFFPCVVPNWDNTPRSGSNGFVLQDSTPELYARHLQEAIGIVASRAPEHRLIFVKSWNEWAETNYLEPDQRWGHGYLEATLAAVTSSRP</sequence>
<dbReference type="EMBL" id="JAEMHL010000008">
    <property type="protein sequence ID" value="MBJ6751577.1"/>
    <property type="molecule type" value="Genomic_DNA"/>
</dbReference>
<name>A0ABS0YI53_9BACT</name>
<accession>A0ABS0YI53</accession>
<dbReference type="Pfam" id="PF14307">
    <property type="entry name" value="Glyco_tran_WbsX"/>
    <property type="match status" value="1"/>
</dbReference>
<dbReference type="CDD" id="cd11579">
    <property type="entry name" value="Glyco_tran_WbsX"/>
    <property type="match status" value="1"/>
</dbReference>
<dbReference type="InterPro" id="IPR032719">
    <property type="entry name" value="WbsX"/>
</dbReference>
<gene>
    <name evidence="1" type="ORF">JFN91_15285</name>
</gene>
<dbReference type="Gene3D" id="3.20.20.80">
    <property type="entry name" value="Glycosidases"/>
    <property type="match status" value="1"/>
</dbReference>
<proteinExistence type="predicted"/>
<comment type="caution">
    <text evidence="1">The sequence shown here is derived from an EMBL/GenBank/DDBJ whole genome shotgun (WGS) entry which is preliminary data.</text>
</comment>
<dbReference type="Proteomes" id="UP000614714">
    <property type="component" value="Unassembled WGS sequence"/>
</dbReference>
<organism evidence="1 2">
    <name type="scientific">Geomonas anaerohicana</name>
    <dbReference type="NCBI Taxonomy" id="2798583"/>
    <lineage>
        <taxon>Bacteria</taxon>
        <taxon>Pseudomonadati</taxon>
        <taxon>Thermodesulfobacteriota</taxon>
        <taxon>Desulfuromonadia</taxon>
        <taxon>Geobacterales</taxon>
        <taxon>Geobacteraceae</taxon>
        <taxon>Geomonas</taxon>
    </lineage>
</organism>
<keyword evidence="2" id="KW-1185">Reference proteome</keyword>
<protein>
    <submittedName>
        <fullName evidence="1">Glycoside hydrolase family 99-like domain-containing protein</fullName>
    </submittedName>
</protein>
<evidence type="ECO:0000313" key="2">
    <source>
        <dbReference type="Proteomes" id="UP000614714"/>
    </source>
</evidence>
<dbReference type="RefSeq" id="WP_199390052.1">
    <property type="nucleotide sequence ID" value="NZ_JAEMHL010000008.1"/>
</dbReference>
<dbReference type="PANTHER" id="PTHR41244">
    <property type="entry name" value="RHAMNAN SYNTHESIS F"/>
    <property type="match status" value="1"/>
</dbReference>
<reference evidence="1 2" key="1">
    <citation type="submission" date="2020-12" db="EMBL/GenBank/DDBJ databases">
        <title>Geomonas sp. Red421, isolated from paddy soil.</title>
        <authorList>
            <person name="Xu Z."/>
            <person name="Zhang Z."/>
            <person name="Masuda Y."/>
            <person name="Itoh H."/>
            <person name="Senoo K."/>
        </authorList>
    </citation>
    <scope>NUCLEOTIDE SEQUENCE [LARGE SCALE GENOMIC DNA]</scope>
    <source>
        <strain evidence="1 2">Red421</strain>
    </source>
</reference>